<dbReference type="SUPFAM" id="SSF55729">
    <property type="entry name" value="Acyl-CoA N-acyltransferases (Nat)"/>
    <property type="match status" value="1"/>
</dbReference>
<evidence type="ECO:0000259" key="1">
    <source>
        <dbReference type="PROSITE" id="PS51186"/>
    </source>
</evidence>
<dbReference type="InterPro" id="IPR000182">
    <property type="entry name" value="GNAT_dom"/>
</dbReference>
<feature type="domain" description="N-acetyltransferase" evidence="1">
    <location>
        <begin position="4"/>
        <end position="151"/>
    </location>
</feature>
<protein>
    <recommendedName>
        <fullName evidence="1">N-acetyltransferase domain-containing protein</fullName>
    </recommendedName>
</protein>
<dbReference type="InterPro" id="IPR016181">
    <property type="entry name" value="Acyl_CoA_acyltransferase"/>
</dbReference>
<gene>
    <name evidence="2" type="ORF">MM415A02226_0004</name>
    <name evidence="3" type="ORF">MM415B02220_0001</name>
</gene>
<evidence type="ECO:0000313" key="2">
    <source>
        <dbReference type="EMBL" id="QJA73814.1"/>
    </source>
</evidence>
<dbReference type="EMBL" id="MT142575">
    <property type="protein sequence ID" value="QJA85445.1"/>
    <property type="molecule type" value="Genomic_DNA"/>
</dbReference>
<organism evidence="3">
    <name type="scientific">viral metagenome</name>
    <dbReference type="NCBI Taxonomy" id="1070528"/>
    <lineage>
        <taxon>unclassified sequences</taxon>
        <taxon>metagenomes</taxon>
        <taxon>organismal metagenomes</taxon>
    </lineage>
</organism>
<dbReference type="EMBL" id="MT142055">
    <property type="protein sequence ID" value="QJA73814.1"/>
    <property type="molecule type" value="Genomic_DNA"/>
</dbReference>
<accession>A0A6M3KVM0</accession>
<sequence>MTNIVIRKAVENDLSRLYELGFTAYTQESLASFEMNLSEDKLKFVGEQAIKGGWSFVLVIDDIIVGCMLGAINPMMISDALVYGEIMFFIDEPYRKFTKTFIKKIECELINNGVSKFVLANIETNGADKIDRFYSIMGFKKMETHYMKSLN</sequence>
<dbReference type="GO" id="GO:0016747">
    <property type="term" value="F:acyltransferase activity, transferring groups other than amino-acyl groups"/>
    <property type="evidence" value="ECO:0007669"/>
    <property type="project" value="InterPro"/>
</dbReference>
<reference evidence="3" key="1">
    <citation type="submission" date="2020-03" db="EMBL/GenBank/DDBJ databases">
        <title>The deep terrestrial virosphere.</title>
        <authorList>
            <person name="Holmfeldt K."/>
            <person name="Nilsson E."/>
            <person name="Simone D."/>
            <person name="Lopez-Fernandez M."/>
            <person name="Wu X."/>
            <person name="de Brujin I."/>
            <person name="Lundin D."/>
            <person name="Andersson A."/>
            <person name="Bertilsson S."/>
            <person name="Dopson M."/>
        </authorList>
    </citation>
    <scope>NUCLEOTIDE SEQUENCE</scope>
    <source>
        <strain evidence="2">MM415A02226</strain>
        <strain evidence="3">MM415B02220</strain>
    </source>
</reference>
<proteinExistence type="predicted"/>
<dbReference type="PROSITE" id="PS51186">
    <property type="entry name" value="GNAT"/>
    <property type="match status" value="1"/>
</dbReference>
<dbReference type="AlphaFoldDB" id="A0A6M3KVM0"/>
<dbReference type="Gene3D" id="3.40.630.30">
    <property type="match status" value="1"/>
</dbReference>
<name>A0A6M3KVM0_9ZZZZ</name>
<evidence type="ECO:0000313" key="3">
    <source>
        <dbReference type="EMBL" id="QJA85445.1"/>
    </source>
</evidence>